<evidence type="ECO:0000313" key="7">
    <source>
        <dbReference type="Proteomes" id="UP001301731"/>
    </source>
</evidence>
<reference evidence="6 7" key="1">
    <citation type="submission" date="2023-10" db="EMBL/GenBank/DDBJ databases">
        <title>The genome sequence of Streptomyces sp. HUAS YS2.</title>
        <authorList>
            <person name="Mo P."/>
        </authorList>
    </citation>
    <scope>NUCLEOTIDE SEQUENCE [LARGE SCALE GENOMIC DNA]</scope>
    <source>
        <strain evidence="6 7">HUAS YS2</strain>
    </source>
</reference>
<dbReference type="Gene3D" id="3.40.50.1820">
    <property type="entry name" value="alpha/beta hydrolase"/>
    <property type="match status" value="1"/>
</dbReference>
<dbReference type="SUPFAM" id="SSF53474">
    <property type="entry name" value="alpha/beta-Hydrolases"/>
    <property type="match status" value="1"/>
</dbReference>
<accession>A0ABZ0M2C0</accession>
<dbReference type="PROSITE" id="PS01174">
    <property type="entry name" value="LIPASE_GDXG_SER"/>
    <property type="match status" value="1"/>
</dbReference>
<evidence type="ECO:0000256" key="1">
    <source>
        <dbReference type="ARBA" id="ARBA00010515"/>
    </source>
</evidence>
<protein>
    <submittedName>
        <fullName evidence="6">Alpha/beta hydrolase</fullName>
    </submittedName>
</protein>
<keyword evidence="7" id="KW-1185">Reference proteome</keyword>
<dbReference type="Proteomes" id="UP001301731">
    <property type="component" value="Chromosome"/>
</dbReference>
<dbReference type="InterPro" id="IPR033140">
    <property type="entry name" value="Lipase_GDXG_put_SER_AS"/>
</dbReference>
<dbReference type="RefSeq" id="WP_318108721.1">
    <property type="nucleotide sequence ID" value="NZ_CP137573.1"/>
</dbReference>
<dbReference type="PANTHER" id="PTHR48081:SF8">
    <property type="entry name" value="ALPHA_BETA HYDROLASE FOLD-3 DOMAIN-CONTAINING PROTEIN-RELATED"/>
    <property type="match status" value="1"/>
</dbReference>
<evidence type="ECO:0000313" key="6">
    <source>
        <dbReference type="EMBL" id="WOX25913.1"/>
    </source>
</evidence>
<feature type="domain" description="Alpha/beta hydrolase fold-3" evidence="5">
    <location>
        <begin position="96"/>
        <end position="301"/>
    </location>
</feature>
<keyword evidence="2 6" id="KW-0378">Hydrolase</keyword>
<organism evidence="6 7">
    <name type="scientific">Streptomyces solicathayae</name>
    <dbReference type="NCBI Taxonomy" id="3081768"/>
    <lineage>
        <taxon>Bacteria</taxon>
        <taxon>Bacillati</taxon>
        <taxon>Actinomycetota</taxon>
        <taxon>Actinomycetes</taxon>
        <taxon>Kitasatosporales</taxon>
        <taxon>Streptomycetaceae</taxon>
        <taxon>Streptomyces</taxon>
    </lineage>
</organism>
<dbReference type="EMBL" id="CP137573">
    <property type="protein sequence ID" value="WOX25913.1"/>
    <property type="molecule type" value="Genomic_DNA"/>
</dbReference>
<evidence type="ECO:0000259" key="5">
    <source>
        <dbReference type="Pfam" id="PF07859"/>
    </source>
</evidence>
<name>A0ABZ0M2C0_9ACTN</name>
<proteinExistence type="inferred from homology"/>
<comment type="similarity">
    <text evidence="1">Belongs to the 'GDXG' lipolytic enzyme family.</text>
</comment>
<feature type="region of interest" description="Disordered" evidence="4">
    <location>
        <begin position="54"/>
        <end position="76"/>
    </location>
</feature>
<dbReference type="PANTHER" id="PTHR48081">
    <property type="entry name" value="AB HYDROLASE SUPERFAMILY PROTEIN C4A8.06C"/>
    <property type="match status" value="1"/>
</dbReference>
<dbReference type="InterPro" id="IPR050300">
    <property type="entry name" value="GDXG_lipolytic_enzyme"/>
</dbReference>
<evidence type="ECO:0000256" key="4">
    <source>
        <dbReference type="SAM" id="MobiDB-lite"/>
    </source>
</evidence>
<gene>
    <name evidence="6" type="ORF">R2D22_32840</name>
</gene>
<dbReference type="GO" id="GO:0016787">
    <property type="term" value="F:hydrolase activity"/>
    <property type="evidence" value="ECO:0007669"/>
    <property type="project" value="UniProtKB-KW"/>
</dbReference>
<evidence type="ECO:0000256" key="2">
    <source>
        <dbReference type="ARBA" id="ARBA00022801"/>
    </source>
</evidence>
<dbReference type="InterPro" id="IPR013094">
    <property type="entry name" value="AB_hydrolase_3"/>
</dbReference>
<feature type="active site" evidence="3">
    <location>
        <position position="174"/>
    </location>
</feature>
<dbReference type="InterPro" id="IPR029058">
    <property type="entry name" value="AB_hydrolase_fold"/>
</dbReference>
<dbReference type="Pfam" id="PF07859">
    <property type="entry name" value="Abhydrolase_3"/>
    <property type="match status" value="1"/>
</dbReference>
<sequence length="339" mass="35154">MTDDTRVRTPEPDRLDPAARPFVDLLTAVFPDVGGAVTDPVEARRILAAAPAHPAEPPAVGEVTDRTIPGPAGAPPIPVRIYRPEAGADAGPRPTVVFLHGGGWVLCGIDTHDRTCRSLCRESGAVVVSVDYRLAPEARFPAPVEDAYAAVCWAAEHVGELGGEPAALVVAGDSAGGNLAAATALLARDRGGPALAGQVLIYPATDLAGQPESYRTNGSGYYLTTAAMRWFRDQYLGPDGDPADPLASPLRADLTGLPPAHVITAGCDPLHDEGRAFAAALRAAGTPVTEDCRPAMFHGFLAMSEYLDEARQALRGAADAMAATLPDRKNHGDHGGSAG</sequence>
<evidence type="ECO:0000256" key="3">
    <source>
        <dbReference type="PROSITE-ProRule" id="PRU10038"/>
    </source>
</evidence>